<proteinExistence type="predicted"/>
<evidence type="ECO:0000256" key="2">
    <source>
        <dbReference type="ARBA" id="ARBA00022737"/>
    </source>
</evidence>
<evidence type="ECO:0000256" key="1">
    <source>
        <dbReference type="ARBA" id="ARBA00022441"/>
    </source>
</evidence>
<dbReference type="InterPro" id="IPR000210">
    <property type="entry name" value="BTB/POZ_dom"/>
</dbReference>
<dbReference type="Pfam" id="PF07707">
    <property type="entry name" value="BACK"/>
    <property type="match status" value="1"/>
</dbReference>
<dbReference type="PANTHER" id="PTHR45632">
    <property type="entry name" value="LD33804P"/>
    <property type="match status" value="1"/>
</dbReference>
<comment type="caution">
    <text evidence="4">The sequence shown here is derived from an EMBL/GenBank/DDBJ whole genome shotgun (WGS) entry which is preliminary data.</text>
</comment>
<dbReference type="Pfam" id="PF00651">
    <property type="entry name" value="BTB"/>
    <property type="match status" value="1"/>
</dbReference>
<dbReference type="PIRSF" id="PIRSF037037">
    <property type="entry name" value="Kelch-like_protein_gigaxonin"/>
    <property type="match status" value="1"/>
</dbReference>
<dbReference type="InterPro" id="IPR015915">
    <property type="entry name" value="Kelch-typ_b-propeller"/>
</dbReference>
<dbReference type="SMART" id="SM00612">
    <property type="entry name" value="Kelch"/>
    <property type="match status" value="5"/>
</dbReference>
<gene>
    <name evidence="4" type="ORF">GRG538_LOCUS10334</name>
</gene>
<dbReference type="InterPro" id="IPR011043">
    <property type="entry name" value="Gal_Oxase/kelch_b-propeller"/>
</dbReference>
<dbReference type="AlphaFoldDB" id="A0A818AK15"/>
<dbReference type="FunFam" id="1.25.40.420:FF:000001">
    <property type="entry name" value="Kelch-like family member 12"/>
    <property type="match status" value="1"/>
</dbReference>
<dbReference type="PROSITE" id="PS50097">
    <property type="entry name" value="BTB"/>
    <property type="match status" value="1"/>
</dbReference>
<dbReference type="InterPro" id="IPR011705">
    <property type="entry name" value="BACK"/>
</dbReference>
<dbReference type="SUPFAM" id="SSF54695">
    <property type="entry name" value="POZ domain"/>
    <property type="match status" value="1"/>
</dbReference>
<dbReference type="Pfam" id="PF24981">
    <property type="entry name" value="Beta-prop_ATRN-LZTR1"/>
    <property type="match status" value="1"/>
</dbReference>
<dbReference type="EMBL" id="CAJNYT010001310">
    <property type="protein sequence ID" value="CAF3404625.1"/>
    <property type="molecule type" value="Genomic_DNA"/>
</dbReference>
<dbReference type="InterPro" id="IPR017096">
    <property type="entry name" value="BTB-kelch_protein"/>
</dbReference>
<feature type="domain" description="BTB" evidence="3">
    <location>
        <begin position="45"/>
        <end position="112"/>
    </location>
</feature>
<dbReference type="Gene3D" id="1.25.40.420">
    <property type="match status" value="1"/>
</dbReference>
<sequence length="624" mass="72038">MSFNHGKATLPIDSNNDIEHFFSKSDHSSYLITKFSSYLRQGFLCDVVFICNNEQIKQRISAHRLIVSILSDDVRNLLENRMQTEIILHDTDADAFEKIILYAYEGHLEINSNNVAKILNIAYKFHITEIIEACCNFIKKRVQPSNCFGVYRLVLERNFVDLRQIIWHYILGNFSIIIENNREFLELSSDEMKRILASDDVNVESEEKIYEALLSWLDYDSNRYSDHLVELFSLIRLPLIKRKYLTDHIDTNEKFEKNTACQMLILEAMRYHLAPEKRLAMKSIRTKPRKATLGALYCFGGIDTARNPQTIEKYDFLNDCWYIDSHWNSRRLKLAFIHWNSRRSQFACIRLDRKLYVCGGQDGIKVLNTTEIYDFQAKNWTVGPSMLTNRYGLSIGSIGGLLYTIGGHDGRVILNTVERFDPTTSEWAYVASMINTRFTLGVAVLENRIYAVGGEDNSRSLREAEFFEPHTNRWSQCASMIKCRASVAVISCNEFLYAIGGYEFSTINKNVTRYNDGERYDPRCNQWTLITSYSRPKGGLGIAVVDNKLYIAGGFDGKSSNEMEKYDTETNQWEKCSPLVVKRVGACLIHLPNSIHESFNLPVLSQENKNHSNIPHQMNRPILF</sequence>
<keyword evidence="1" id="KW-0880">Kelch repeat</keyword>
<dbReference type="Proteomes" id="UP000663872">
    <property type="component" value="Unassembled WGS sequence"/>
</dbReference>
<reference evidence="4" key="1">
    <citation type="submission" date="2021-02" db="EMBL/GenBank/DDBJ databases">
        <authorList>
            <person name="Nowell W R."/>
        </authorList>
    </citation>
    <scope>NUCLEOTIDE SEQUENCE</scope>
</reference>
<evidence type="ECO:0000313" key="5">
    <source>
        <dbReference type="Proteomes" id="UP000663872"/>
    </source>
</evidence>
<dbReference type="InterPro" id="IPR011333">
    <property type="entry name" value="SKP1/BTB/POZ_sf"/>
</dbReference>
<dbReference type="SUPFAM" id="SSF50965">
    <property type="entry name" value="Galactose oxidase, central domain"/>
    <property type="match status" value="1"/>
</dbReference>
<dbReference type="PANTHER" id="PTHR45632:SF3">
    <property type="entry name" value="KELCH-LIKE PROTEIN 32"/>
    <property type="match status" value="1"/>
</dbReference>
<dbReference type="Gene3D" id="2.120.10.80">
    <property type="entry name" value="Kelch-type beta propeller"/>
    <property type="match status" value="2"/>
</dbReference>
<dbReference type="SMART" id="SM00875">
    <property type="entry name" value="BACK"/>
    <property type="match status" value="1"/>
</dbReference>
<protein>
    <recommendedName>
        <fullName evidence="3">BTB domain-containing protein</fullName>
    </recommendedName>
</protein>
<evidence type="ECO:0000313" key="4">
    <source>
        <dbReference type="EMBL" id="CAF3404625.1"/>
    </source>
</evidence>
<dbReference type="SMART" id="SM00225">
    <property type="entry name" value="BTB"/>
    <property type="match status" value="1"/>
</dbReference>
<name>A0A818AK15_9BILA</name>
<dbReference type="Gene3D" id="3.30.710.10">
    <property type="entry name" value="Potassium Channel Kv1.1, Chain A"/>
    <property type="match status" value="1"/>
</dbReference>
<keyword evidence="2" id="KW-0677">Repeat</keyword>
<organism evidence="4 5">
    <name type="scientific">Rotaria socialis</name>
    <dbReference type="NCBI Taxonomy" id="392032"/>
    <lineage>
        <taxon>Eukaryota</taxon>
        <taxon>Metazoa</taxon>
        <taxon>Spiralia</taxon>
        <taxon>Gnathifera</taxon>
        <taxon>Rotifera</taxon>
        <taxon>Eurotatoria</taxon>
        <taxon>Bdelloidea</taxon>
        <taxon>Philodinida</taxon>
        <taxon>Philodinidae</taxon>
        <taxon>Rotaria</taxon>
    </lineage>
</organism>
<accession>A0A818AK15</accession>
<dbReference type="InterPro" id="IPR006652">
    <property type="entry name" value="Kelch_1"/>
</dbReference>
<dbReference type="InterPro" id="IPR056737">
    <property type="entry name" value="Beta-prop_ATRN-MKLN-like"/>
</dbReference>
<evidence type="ECO:0000259" key="3">
    <source>
        <dbReference type="PROSITE" id="PS50097"/>
    </source>
</evidence>